<reference evidence="2" key="1">
    <citation type="journal article" date="2014" name="Int. J. Syst. Evol. Microbiol.">
        <title>Complete genome sequence of Corynebacterium casei LMG S-19264T (=DSM 44701T), isolated from a smear-ripened cheese.</title>
        <authorList>
            <consortium name="US DOE Joint Genome Institute (JGI-PGF)"/>
            <person name="Walter F."/>
            <person name="Albersmeier A."/>
            <person name="Kalinowski J."/>
            <person name="Ruckert C."/>
        </authorList>
    </citation>
    <scope>NUCLEOTIDE SEQUENCE</scope>
    <source>
        <strain evidence="2">CGMCC 4.7430</strain>
    </source>
</reference>
<evidence type="ECO:0000313" key="3">
    <source>
        <dbReference type="Proteomes" id="UP000660745"/>
    </source>
</evidence>
<feature type="compositionally biased region" description="Basic residues" evidence="1">
    <location>
        <begin position="7"/>
        <end position="19"/>
    </location>
</feature>
<gene>
    <name evidence="2" type="ORF">GCM10012278_28970</name>
</gene>
<reference evidence="2" key="2">
    <citation type="submission" date="2020-09" db="EMBL/GenBank/DDBJ databases">
        <authorList>
            <person name="Sun Q."/>
            <person name="Zhou Y."/>
        </authorList>
    </citation>
    <scope>NUCLEOTIDE SEQUENCE</scope>
    <source>
        <strain evidence="2">CGMCC 4.7430</strain>
    </source>
</reference>
<organism evidence="2 3">
    <name type="scientific">Nonomuraea glycinis</name>
    <dbReference type="NCBI Taxonomy" id="2047744"/>
    <lineage>
        <taxon>Bacteria</taxon>
        <taxon>Bacillati</taxon>
        <taxon>Actinomycetota</taxon>
        <taxon>Actinomycetes</taxon>
        <taxon>Streptosporangiales</taxon>
        <taxon>Streptosporangiaceae</taxon>
        <taxon>Nonomuraea</taxon>
    </lineage>
</organism>
<evidence type="ECO:0000313" key="2">
    <source>
        <dbReference type="EMBL" id="GGP06263.1"/>
    </source>
</evidence>
<keyword evidence="3" id="KW-1185">Reference proteome</keyword>
<dbReference type="Proteomes" id="UP000660745">
    <property type="component" value="Unassembled WGS sequence"/>
</dbReference>
<name>A0A918E5K6_9ACTN</name>
<comment type="caution">
    <text evidence="2">The sequence shown here is derived from an EMBL/GenBank/DDBJ whole genome shotgun (WGS) entry which is preliminary data.</text>
</comment>
<accession>A0A918E5K6</accession>
<sequence>MADTKKKPGAKSGKAKKQAIKSSRQAKESKKEPTKPEEA</sequence>
<feature type="region of interest" description="Disordered" evidence="1">
    <location>
        <begin position="1"/>
        <end position="39"/>
    </location>
</feature>
<protein>
    <submittedName>
        <fullName evidence="2">Uncharacterized protein</fullName>
    </submittedName>
</protein>
<proteinExistence type="predicted"/>
<feature type="compositionally biased region" description="Basic and acidic residues" evidence="1">
    <location>
        <begin position="25"/>
        <end position="39"/>
    </location>
</feature>
<dbReference type="AlphaFoldDB" id="A0A918E5K6"/>
<dbReference type="EMBL" id="BMNK01000004">
    <property type="protein sequence ID" value="GGP06263.1"/>
    <property type="molecule type" value="Genomic_DNA"/>
</dbReference>
<evidence type="ECO:0000256" key="1">
    <source>
        <dbReference type="SAM" id="MobiDB-lite"/>
    </source>
</evidence>